<gene>
    <name evidence="1" type="ORF">FLO80_10535</name>
</gene>
<protein>
    <submittedName>
        <fullName evidence="1">Uncharacterized protein</fullName>
    </submittedName>
</protein>
<dbReference type="AlphaFoldDB" id="A0A5A9ZG48"/>
<comment type="caution">
    <text evidence="1">The sequence shown here is derived from an EMBL/GenBank/DDBJ whole genome shotgun (WGS) entry which is preliminary data.</text>
</comment>
<dbReference type="RefSeq" id="WP_111368169.1">
    <property type="nucleotide sequence ID" value="NZ_VINQ01000006.1"/>
</dbReference>
<evidence type="ECO:0000313" key="1">
    <source>
        <dbReference type="EMBL" id="KAA0916154.1"/>
    </source>
</evidence>
<dbReference type="EMBL" id="VINQ01000006">
    <property type="protein sequence ID" value="KAA0916154.1"/>
    <property type="molecule type" value="Genomic_DNA"/>
</dbReference>
<sequence length="120" mass="13339">MTRDQRIVDGYGIVFDEPTRLAHQALLEWAAYDPEGDGWPTPADVVRFARFYGVPAARLGGLFGLLSRRVGRRVVWADMARAPEVGARIGVATFSHDALVAYGFFRASWAVFESDRATIH</sequence>
<evidence type="ECO:0000313" key="2">
    <source>
        <dbReference type="Proteomes" id="UP000325291"/>
    </source>
</evidence>
<name>A0A5A9ZG48_9RHOB</name>
<reference evidence="1 2" key="1">
    <citation type="submission" date="2019-07" db="EMBL/GenBank/DDBJ databases">
        <title>Aquicoccus porphyridii gen. nov., sp. nov., isolated from a small marine red alga, Porphyridium marinum.</title>
        <authorList>
            <person name="Liu L."/>
        </authorList>
    </citation>
    <scope>NUCLEOTIDE SEQUENCE [LARGE SCALE GENOMIC DNA]</scope>
    <source>
        <strain evidence="1 2">L1 8-17</strain>
    </source>
</reference>
<accession>A0A5A9ZG48</accession>
<organism evidence="1 2">
    <name type="scientific">Aquicoccus porphyridii</name>
    <dbReference type="NCBI Taxonomy" id="1852029"/>
    <lineage>
        <taxon>Bacteria</taxon>
        <taxon>Pseudomonadati</taxon>
        <taxon>Pseudomonadota</taxon>
        <taxon>Alphaproteobacteria</taxon>
        <taxon>Rhodobacterales</taxon>
        <taxon>Paracoccaceae</taxon>
        <taxon>Aquicoccus</taxon>
    </lineage>
</organism>
<proteinExistence type="predicted"/>
<keyword evidence="2" id="KW-1185">Reference proteome</keyword>
<dbReference type="Proteomes" id="UP000325291">
    <property type="component" value="Unassembled WGS sequence"/>
</dbReference>